<comment type="caution">
    <text evidence="1">The sequence shown here is derived from an EMBL/GenBank/DDBJ whole genome shotgun (WGS) entry which is preliminary data.</text>
</comment>
<name>A0ACB7SSS2_HYAAI</name>
<keyword evidence="2" id="KW-1185">Reference proteome</keyword>
<organism evidence="1 2">
    <name type="scientific">Hyalomma asiaticum</name>
    <name type="common">Tick</name>
    <dbReference type="NCBI Taxonomy" id="266040"/>
    <lineage>
        <taxon>Eukaryota</taxon>
        <taxon>Metazoa</taxon>
        <taxon>Ecdysozoa</taxon>
        <taxon>Arthropoda</taxon>
        <taxon>Chelicerata</taxon>
        <taxon>Arachnida</taxon>
        <taxon>Acari</taxon>
        <taxon>Parasitiformes</taxon>
        <taxon>Ixodida</taxon>
        <taxon>Ixodoidea</taxon>
        <taxon>Ixodidae</taxon>
        <taxon>Hyalomminae</taxon>
        <taxon>Hyalomma</taxon>
    </lineage>
</organism>
<gene>
    <name evidence="1" type="ORF">HPB50_005037</name>
</gene>
<dbReference type="Proteomes" id="UP000821845">
    <property type="component" value="Chromosome 2"/>
</dbReference>
<sequence length="875" mass="98558">MGGYDGRHRQNTAEKFDHRTNQWTMIAPMHMQRSDACATTHDGYVYVTGGFSGNECLSSAERYDPTVDQWTAIANMRYRRSGVGCIGFRDCVYAIGGFNGTSRLFSAEKYDPGTNTWTALPNMYTPRSNFAVAVIDNLVFAIGGFNGESTTNLVECYDPTTNQWCEATDMNETRSALAACVISGLPNIRDYVHQRRDNLMEEKRLRMLDTLRLHSRQLHLDDCNEREAEEDEEFSARQVGSVDAQLLYGCDDARPGWSAAAPSPVTMAGSCGDGPDEVLSQDTLEALWSMRGAGVLCDGLLKTSDGGEFPVHRVVMASCSEYFRALFGSPLHKVMRTEVLVPGVCKATMAIIVEFAYKRVTWVGCDNVENLLEAADYLCVMGMVKDCCDFLLSIMSPENCISIHNVAKMYNCFDLTSKAYNYLMQHFIEVSKRSDELLGLDIDEVEAILSDENLNVIKEETVWKAVVRWIECDPVTRQQHIARLLRCVRTGLVDTNFFVEKIKSHKFVSDNESCRPLVIDTLRFLYDLDVVVHNDEVPTPMFARPRIPHEVMFVIGGWMAGGPTAYIESYDTKADRWIKVEAVDPEGPRAYHKCAAIGNDIYVIGGFNGEDYFSSVRCFNAHTKKWRSVTPMHVKRCYVSVAVLNEIIYAMGGYDGRHRQNTAEKFDYRTNQWTLIAPMNMQRSDACATTHDGYVYVTGGFSGNECLSSAERYDPTADQWTTISAMRFRRSGVGCIGFRNCVYAIGGFNGTTRLASAEKYNPETNMWTSLPNMYTPRSNFAVAIIDNLVFAIGGFNGESTTNLAECYDPTTDQWYEATDMNESRSALAACVISGLPNIREYVHQRRDNLMEEKRQKMLDILKHRTRHVNRDDKNT</sequence>
<accession>A0ACB7SSS2</accession>
<reference evidence="1" key="1">
    <citation type="submission" date="2020-05" db="EMBL/GenBank/DDBJ databases">
        <title>Large-scale comparative analyses of tick genomes elucidate their genetic diversity and vector capacities.</title>
        <authorList>
            <person name="Jia N."/>
            <person name="Wang J."/>
            <person name="Shi W."/>
            <person name="Du L."/>
            <person name="Sun Y."/>
            <person name="Zhan W."/>
            <person name="Jiang J."/>
            <person name="Wang Q."/>
            <person name="Zhang B."/>
            <person name="Ji P."/>
            <person name="Sakyi L.B."/>
            <person name="Cui X."/>
            <person name="Yuan T."/>
            <person name="Jiang B."/>
            <person name="Yang W."/>
            <person name="Lam T.T.-Y."/>
            <person name="Chang Q."/>
            <person name="Ding S."/>
            <person name="Wang X."/>
            <person name="Zhu J."/>
            <person name="Ruan X."/>
            <person name="Zhao L."/>
            <person name="Wei J."/>
            <person name="Que T."/>
            <person name="Du C."/>
            <person name="Cheng J."/>
            <person name="Dai P."/>
            <person name="Han X."/>
            <person name="Huang E."/>
            <person name="Gao Y."/>
            <person name="Liu J."/>
            <person name="Shao H."/>
            <person name="Ye R."/>
            <person name="Li L."/>
            <person name="Wei W."/>
            <person name="Wang X."/>
            <person name="Wang C."/>
            <person name="Yang T."/>
            <person name="Huo Q."/>
            <person name="Li W."/>
            <person name="Guo W."/>
            <person name="Chen H."/>
            <person name="Zhou L."/>
            <person name="Ni X."/>
            <person name="Tian J."/>
            <person name="Zhou Y."/>
            <person name="Sheng Y."/>
            <person name="Liu T."/>
            <person name="Pan Y."/>
            <person name="Xia L."/>
            <person name="Li J."/>
            <person name="Zhao F."/>
            <person name="Cao W."/>
        </authorList>
    </citation>
    <scope>NUCLEOTIDE SEQUENCE</scope>
    <source>
        <strain evidence="1">Hyas-2018</strain>
    </source>
</reference>
<proteinExistence type="predicted"/>
<evidence type="ECO:0000313" key="2">
    <source>
        <dbReference type="Proteomes" id="UP000821845"/>
    </source>
</evidence>
<evidence type="ECO:0000313" key="1">
    <source>
        <dbReference type="EMBL" id="KAH6937903.1"/>
    </source>
</evidence>
<protein>
    <submittedName>
        <fullName evidence="1">Uncharacterized protein</fullName>
    </submittedName>
</protein>
<dbReference type="EMBL" id="CM023482">
    <property type="protein sequence ID" value="KAH6937903.1"/>
    <property type="molecule type" value="Genomic_DNA"/>
</dbReference>